<organism evidence="5 6">
    <name type="scientific">Petromyzon marinus</name>
    <name type="common">Sea lamprey</name>
    <dbReference type="NCBI Taxonomy" id="7757"/>
    <lineage>
        <taxon>Eukaryota</taxon>
        <taxon>Metazoa</taxon>
        <taxon>Chordata</taxon>
        <taxon>Craniata</taxon>
        <taxon>Vertebrata</taxon>
        <taxon>Cyclostomata</taxon>
        <taxon>Hyperoartia</taxon>
        <taxon>Petromyzontiformes</taxon>
        <taxon>Petromyzontidae</taxon>
        <taxon>Petromyzon</taxon>
    </lineage>
</organism>
<sequence>MTDAPVRHGAKGTVGWVSGRFGANAKNYLEAPSYSSRPWQHGGCLKVTRTIMGPHGINRAAHRIVLSDCENGLGVKVIGGVRESGEEFGVYVKRVLPGGMAALDGRLRPGDQILEVNGESLLGVTNDSAVDVLRLASVSSHMSLLISRDDEARREFAELLEKYASNSDASSAHSSPTPPTLGKFLDSTSSASSSRSPSPLLSPKDSLSHTSGAFPASRDSRATTPSSPQSESGAIQVISLVRTSGLGITLMGGTNRPDGPMVYVQEVLPGGDCHKDGRVRPGDQLVAINKESLVGITHEDAKGLLTRTKLRTDAGVEIAFIRGKGPPYSSALHSVALYSSQPGIPSTQPKQGNSRQGLAPIPVINSAGSTHAGGRHLSRKLSLDPHVRLKVDKLELALRYLGVEAREEQQEALREALQVDSRGTVKYGDFVRAARQVFCLQLEEMGPAQGAVLVGTSELAALLEPLSPLGRGFGSDDGEAERLRRERDEALFENHSLKARLSEVEHSSKDLHEELQKAKQEAQVALEESRALRNRVHLAEVATRQAHSMEQDYEEVVRLLEIELSDVKGQLIDLERKEAAKDEVLELRKRIAVLDCQLRKSEMTRKTFEVSTDKLLQFVETVQEVLSSLVPAQGQLALTRGETVGVHHLSPVVSRGVRNGTASCLGLAAEAREISKSIRGLIEADCLPYGWEEAYTADGIKYFINHVTQTTSWVHPVTSTLSLPLSDDAANGVAGESTT</sequence>
<evidence type="ECO:0000259" key="3">
    <source>
        <dbReference type="PROSITE" id="PS50020"/>
    </source>
</evidence>
<dbReference type="CDD" id="cd06698">
    <property type="entry name" value="PDZ1_hSTXBP4-PDZ2_GgSTXBP4-like"/>
    <property type="match status" value="1"/>
</dbReference>
<feature type="compositionally biased region" description="Polar residues" evidence="2">
    <location>
        <begin position="222"/>
        <end position="233"/>
    </location>
</feature>
<dbReference type="SUPFAM" id="SSF50156">
    <property type="entry name" value="PDZ domain-like"/>
    <property type="match status" value="2"/>
</dbReference>
<dbReference type="PANTHER" id="PTHR19964">
    <property type="entry name" value="MULTIPLE PDZ DOMAIN PROTEIN"/>
    <property type="match status" value="1"/>
</dbReference>
<dbReference type="InterPro" id="IPR051342">
    <property type="entry name" value="PDZ_scaffold"/>
</dbReference>
<feature type="coiled-coil region" evidence="1">
    <location>
        <begin position="480"/>
        <end position="597"/>
    </location>
</feature>
<dbReference type="RefSeq" id="XP_032823022.1">
    <property type="nucleotide sequence ID" value="XM_032967131.1"/>
</dbReference>
<evidence type="ECO:0000259" key="4">
    <source>
        <dbReference type="PROSITE" id="PS50106"/>
    </source>
</evidence>
<dbReference type="InterPro" id="IPR036020">
    <property type="entry name" value="WW_dom_sf"/>
</dbReference>
<dbReference type="CTD" id="252983"/>
<feature type="domain" description="PDZ" evidence="4">
    <location>
        <begin position="63"/>
        <end position="148"/>
    </location>
</feature>
<feature type="compositionally biased region" description="Low complexity" evidence="2">
    <location>
        <begin position="187"/>
        <end position="205"/>
    </location>
</feature>
<keyword evidence="1" id="KW-0175">Coiled coil</keyword>
<dbReference type="SUPFAM" id="SSF51045">
    <property type="entry name" value="WW domain"/>
    <property type="match status" value="1"/>
</dbReference>
<dbReference type="Pfam" id="PF00397">
    <property type="entry name" value="WW"/>
    <property type="match status" value="1"/>
</dbReference>
<dbReference type="Pfam" id="PF00595">
    <property type="entry name" value="PDZ"/>
    <property type="match status" value="2"/>
</dbReference>
<feature type="compositionally biased region" description="Polar residues" evidence="2">
    <location>
        <begin position="342"/>
        <end position="356"/>
    </location>
</feature>
<feature type="domain" description="WW" evidence="3">
    <location>
        <begin position="685"/>
        <end position="718"/>
    </location>
</feature>
<protein>
    <submittedName>
        <fullName evidence="6">Syntaxin-binding protein 4 isoform X1</fullName>
    </submittedName>
</protein>
<name>A0AAJ7TUT8_PETMA</name>
<gene>
    <name evidence="6" type="primary">STXBP4</name>
</gene>
<proteinExistence type="predicted"/>
<dbReference type="KEGG" id="pmrn:116949625"/>
<dbReference type="AlphaFoldDB" id="A0AAJ7TUT8"/>
<accession>A0AAJ7TUT8</accession>
<dbReference type="CDD" id="cd06692">
    <property type="entry name" value="PDZ1_GgSTXBP4-like"/>
    <property type="match status" value="1"/>
</dbReference>
<dbReference type="InterPro" id="IPR001478">
    <property type="entry name" value="PDZ"/>
</dbReference>
<dbReference type="PROSITE" id="PS01159">
    <property type="entry name" value="WW_DOMAIN_1"/>
    <property type="match status" value="1"/>
</dbReference>
<dbReference type="Proteomes" id="UP001318040">
    <property type="component" value="Chromosome 37"/>
</dbReference>
<dbReference type="SMART" id="SM00228">
    <property type="entry name" value="PDZ"/>
    <property type="match status" value="2"/>
</dbReference>
<feature type="compositionally biased region" description="Low complexity" evidence="2">
    <location>
        <begin position="165"/>
        <end position="175"/>
    </location>
</feature>
<evidence type="ECO:0000313" key="5">
    <source>
        <dbReference type="Proteomes" id="UP001318040"/>
    </source>
</evidence>
<dbReference type="SMART" id="SM00456">
    <property type="entry name" value="WW"/>
    <property type="match status" value="1"/>
</dbReference>
<evidence type="ECO:0000256" key="2">
    <source>
        <dbReference type="SAM" id="MobiDB-lite"/>
    </source>
</evidence>
<evidence type="ECO:0000256" key="1">
    <source>
        <dbReference type="SAM" id="Coils"/>
    </source>
</evidence>
<evidence type="ECO:0000313" key="6">
    <source>
        <dbReference type="RefSeq" id="XP_032823022.1"/>
    </source>
</evidence>
<feature type="region of interest" description="Disordered" evidence="2">
    <location>
        <begin position="342"/>
        <end position="378"/>
    </location>
</feature>
<dbReference type="CDD" id="cd00201">
    <property type="entry name" value="WW"/>
    <property type="match status" value="1"/>
</dbReference>
<dbReference type="PROSITE" id="PS50106">
    <property type="entry name" value="PDZ"/>
    <property type="match status" value="2"/>
</dbReference>
<dbReference type="PROSITE" id="PS50020">
    <property type="entry name" value="WW_DOMAIN_2"/>
    <property type="match status" value="1"/>
</dbReference>
<keyword evidence="5" id="KW-1185">Reference proteome</keyword>
<feature type="region of interest" description="Disordered" evidence="2">
    <location>
        <begin position="165"/>
        <end position="235"/>
    </location>
</feature>
<dbReference type="InterPro" id="IPR001202">
    <property type="entry name" value="WW_dom"/>
</dbReference>
<feature type="domain" description="PDZ" evidence="4">
    <location>
        <begin position="234"/>
        <end position="308"/>
    </location>
</feature>
<dbReference type="FunFam" id="2.20.70.10:FF:000034">
    <property type="entry name" value="syntaxin-binding protein 4 isoform X1"/>
    <property type="match status" value="1"/>
</dbReference>
<dbReference type="InterPro" id="IPR036034">
    <property type="entry name" value="PDZ_sf"/>
</dbReference>
<reference evidence="6" key="1">
    <citation type="submission" date="2025-08" db="UniProtKB">
        <authorList>
            <consortium name="RefSeq"/>
        </authorList>
    </citation>
    <scope>IDENTIFICATION</scope>
    <source>
        <tissue evidence="6">Sperm</tissue>
    </source>
</reference>
<dbReference type="Gene3D" id="2.20.70.10">
    <property type="match status" value="1"/>
</dbReference>
<dbReference type="Gene3D" id="2.30.42.10">
    <property type="match status" value="2"/>
</dbReference>
<dbReference type="PANTHER" id="PTHR19964:SF94">
    <property type="entry name" value="SYNTAXIN-BINDING PROTEIN 4-LIKE"/>
    <property type="match status" value="1"/>
</dbReference>